<sequence length="137" mass="15693">MFETFRCTLESIEADWNPVVINKFVNILKVTDSEVKNKKVLEGGSNDGDERKVIDESQLERVLDELMSEIFHLELILKDHGVLESMISKHQVLCIPKARLRLYEDDLKAVELKVNELRVLCTFVRGSISETCNGVED</sequence>
<dbReference type="EMBL" id="JANJYI010000007">
    <property type="protein sequence ID" value="KAK2642650.1"/>
    <property type="molecule type" value="Genomic_DNA"/>
</dbReference>
<dbReference type="Proteomes" id="UP001280121">
    <property type="component" value="Unassembled WGS sequence"/>
</dbReference>
<evidence type="ECO:0000313" key="1">
    <source>
        <dbReference type="EMBL" id="KAK2642650.1"/>
    </source>
</evidence>
<evidence type="ECO:0000313" key="2">
    <source>
        <dbReference type="Proteomes" id="UP001280121"/>
    </source>
</evidence>
<keyword evidence="2" id="KW-1185">Reference proteome</keyword>
<reference evidence="1" key="1">
    <citation type="journal article" date="2023" name="Plant J.">
        <title>Genome sequences and population genomics provide insights into the demographic history, inbreeding, and mutation load of two 'living fossil' tree species of Dipteronia.</title>
        <authorList>
            <person name="Feng Y."/>
            <person name="Comes H.P."/>
            <person name="Chen J."/>
            <person name="Zhu S."/>
            <person name="Lu R."/>
            <person name="Zhang X."/>
            <person name="Li P."/>
            <person name="Qiu J."/>
            <person name="Olsen K.M."/>
            <person name="Qiu Y."/>
        </authorList>
    </citation>
    <scope>NUCLEOTIDE SEQUENCE</scope>
    <source>
        <strain evidence="1">KIB01</strain>
    </source>
</reference>
<dbReference type="AlphaFoldDB" id="A0AAD9TUR8"/>
<proteinExistence type="predicted"/>
<comment type="caution">
    <text evidence="1">The sequence shown here is derived from an EMBL/GenBank/DDBJ whole genome shotgun (WGS) entry which is preliminary data.</text>
</comment>
<protein>
    <submittedName>
        <fullName evidence="1">Uncharacterized protein</fullName>
    </submittedName>
</protein>
<accession>A0AAD9TUR8</accession>
<gene>
    <name evidence="1" type="ORF">Ddye_024413</name>
</gene>
<name>A0AAD9TUR8_9ROSI</name>
<organism evidence="1 2">
    <name type="scientific">Dipteronia dyeriana</name>
    <dbReference type="NCBI Taxonomy" id="168575"/>
    <lineage>
        <taxon>Eukaryota</taxon>
        <taxon>Viridiplantae</taxon>
        <taxon>Streptophyta</taxon>
        <taxon>Embryophyta</taxon>
        <taxon>Tracheophyta</taxon>
        <taxon>Spermatophyta</taxon>
        <taxon>Magnoliopsida</taxon>
        <taxon>eudicotyledons</taxon>
        <taxon>Gunneridae</taxon>
        <taxon>Pentapetalae</taxon>
        <taxon>rosids</taxon>
        <taxon>malvids</taxon>
        <taxon>Sapindales</taxon>
        <taxon>Sapindaceae</taxon>
        <taxon>Hippocastanoideae</taxon>
        <taxon>Acereae</taxon>
        <taxon>Dipteronia</taxon>
    </lineage>
</organism>